<evidence type="ECO:0000313" key="2">
    <source>
        <dbReference type="Proteomes" id="UP000184212"/>
    </source>
</evidence>
<dbReference type="Proteomes" id="UP000184212">
    <property type="component" value="Unassembled WGS sequence"/>
</dbReference>
<dbReference type="PANTHER" id="PTHR35866">
    <property type="entry name" value="PUTATIVE-RELATED"/>
    <property type="match status" value="1"/>
</dbReference>
<evidence type="ECO:0008006" key="3">
    <source>
        <dbReference type="Google" id="ProtNLM"/>
    </source>
</evidence>
<dbReference type="STRING" id="947013.SAMN04488109_2893"/>
<dbReference type="PANTHER" id="PTHR35866:SF1">
    <property type="entry name" value="YKGJ FAMILY CYSTEINE CLUSTER PROTEIN"/>
    <property type="match status" value="1"/>
</dbReference>
<keyword evidence="2" id="KW-1185">Reference proteome</keyword>
<dbReference type="RefSeq" id="WP_073135348.1">
    <property type="nucleotide sequence ID" value="NZ_FQWQ01000002.1"/>
</dbReference>
<sequence>MASEDKAFDREKFYQQAKNRATENKKFLERVKKMDPRKVDDAFHSTHEEVFEEMDCLTCANCCKTTSPIFYQTDIERVAKSLRMKPGDFVEQYLRIDEDRDYVLKSSPCPFLGDDNYCSVYEARPKACREYPHTDRKKMVQVTGLAYKNTQVCPAVLEIVERLKKIL</sequence>
<gene>
    <name evidence="1" type="ORF">SAMN04488109_2893</name>
</gene>
<proteinExistence type="predicted"/>
<protein>
    <recommendedName>
        <fullName evidence="3">Zinc-or iron-chelating domain-containing protein</fullName>
    </recommendedName>
</protein>
<reference evidence="1 2" key="1">
    <citation type="submission" date="2016-11" db="EMBL/GenBank/DDBJ databases">
        <authorList>
            <person name="Jaros S."/>
            <person name="Januszkiewicz K."/>
            <person name="Wedrychowicz H."/>
        </authorList>
    </citation>
    <scope>NUCLEOTIDE SEQUENCE [LARGE SCALE GENOMIC DNA]</scope>
    <source>
        <strain evidence="1 2">DSM 24574</strain>
    </source>
</reference>
<name>A0A1M5QML4_9BACT</name>
<evidence type="ECO:0000313" key="1">
    <source>
        <dbReference type="EMBL" id="SHH15049.1"/>
    </source>
</evidence>
<accession>A0A1M5QML4</accession>
<organism evidence="1 2">
    <name type="scientific">Chryseolinea serpens</name>
    <dbReference type="NCBI Taxonomy" id="947013"/>
    <lineage>
        <taxon>Bacteria</taxon>
        <taxon>Pseudomonadati</taxon>
        <taxon>Bacteroidota</taxon>
        <taxon>Cytophagia</taxon>
        <taxon>Cytophagales</taxon>
        <taxon>Fulvivirgaceae</taxon>
        <taxon>Chryseolinea</taxon>
    </lineage>
</organism>
<dbReference type="InterPro" id="IPR005358">
    <property type="entry name" value="Puta_zinc/iron-chelating_dom"/>
</dbReference>
<dbReference type="Pfam" id="PF03692">
    <property type="entry name" value="CxxCxxCC"/>
    <property type="match status" value="1"/>
</dbReference>
<dbReference type="AlphaFoldDB" id="A0A1M5QML4"/>
<dbReference type="EMBL" id="FQWQ01000002">
    <property type="protein sequence ID" value="SHH15049.1"/>
    <property type="molecule type" value="Genomic_DNA"/>
</dbReference>
<dbReference type="OrthoDB" id="665764at2"/>